<dbReference type="AlphaFoldDB" id="A0A1V9YAV7"/>
<reference evidence="3 4" key="1">
    <citation type="journal article" date="2014" name="Genome Biol. Evol.">
        <title>The secreted proteins of Achlya hypogyna and Thraustotheca clavata identify the ancestral oomycete secretome and reveal gene acquisitions by horizontal gene transfer.</title>
        <authorList>
            <person name="Misner I."/>
            <person name="Blouin N."/>
            <person name="Leonard G."/>
            <person name="Richards T.A."/>
            <person name="Lane C.E."/>
        </authorList>
    </citation>
    <scope>NUCLEOTIDE SEQUENCE [LARGE SCALE GENOMIC DNA]</scope>
    <source>
        <strain evidence="3 4">ATCC 48635</strain>
    </source>
</reference>
<dbReference type="Proteomes" id="UP000243579">
    <property type="component" value="Unassembled WGS sequence"/>
</dbReference>
<dbReference type="PANTHER" id="PTHR13351">
    <property type="entry name" value="RENIN RECEPTOR"/>
    <property type="match status" value="1"/>
</dbReference>
<evidence type="ECO:0000256" key="1">
    <source>
        <dbReference type="SAM" id="Phobius"/>
    </source>
</evidence>
<evidence type="ECO:0000313" key="4">
    <source>
        <dbReference type="Proteomes" id="UP000243579"/>
    </source>
</evidence>
<organism evidence="3 4">
    <name type="scientific">Achlya hypogyna</name>
    <name type="common">Oomycete</name>
    <name type="synonym">Protoachlya hypogyna</name>
    <dbReference type="NCBI Taxonomy" id="1202772"/>
    <lineage>
        <taxon>Eukaryota</taxon>
        <taxon>Sar</taxon>
        <taxon>Stramenopiles</taxon>
        <taxon>Oomycota</taxon>
        <taxon>Saprolegniomycetes</taxon>
        <taxon>Saprolegniales</taxon>
        <taxon>Achlyaceae</taxon>
        <taxon>Achlya</taxon>
    </lineage>
</organism>
<dbReference type="GO" id="GO:0038023">
    <property type="term" value="F:signaling receptor activity"/>
    <property type="evidence" value="ECO:0007669"/>
    <property type="project" value="InterPro"/>
</dbReference>
<keyword evidence="4" id="KW-1185">Reference proteome</keyword>
<feature type="transmembrane region" description="Helical" evidence="1">
    <location>
        <begin position="306"/>
        <end position="326"/>
    </location>
</feature>
<keyword evidence="2" id="KW-0732">Signal</keyword>
<dbReference type="GO" id="GO:0009897">
    <property type="term" value="C:external side of plasma membrane"/>
    <property type="evidence" value="ECO:0007669"/>
    <property type="project" value="TreeGrafter"/>
</dbReference>
<protein>
    <recommendedName>
        <fullName evidence="5">Secreted protein</fullName>
    </recommendedName>
</protein>
<accession>A0A1V9YAV7</accession>
<gene>
    <name evidence="3" type="ORF">ACHHYP_15396</name>
</gene>
<name>A0A1V9YAV7_ACHHY</name>
<dbReference type="InterPro" id="IPR012493">
    <property type="entry name" value="Renin_rcpt"/>
</dbReference>
<sequence length="350" mass="36434">MKASCVILAAVAAMAASSNVVLKYSAENLVKGSEAAGAGADVLSLARHAMEVLALPAAVVPVEPLAVSADLFTHANGYGIVVVEGVDESVGVTKGDYAFQKTMNLFDASTAQLPELVSVLAQGMKGKNAKNTVICAGDSVCTAVDAKLTDEVAVSNAASIEASLWAALPELKEGDSADELVVRDLANMKLVVESIKTADQSAKGLFVASVSDLSALPATKKAAVHSAVASIVMDFQTALQERYTHAGVQVLSLSQKMQLDLNKISASVELSRRLSNVVGLAANATPGNSSSPVTPLTIENIAEYQIILWSSVILAVITFLAISVLCGMDANRDSLLYAKFLTDHSNRKND</sequence>
<dbReference type="OrthoDB" id="158685at2759"/>
<evidence type="ECO:0000313" key="3">
    <source>
        <dbReference type="EMBL" id="OQR82860.1"/>
    </source>
</evidence>
<feature type="chain" id="PRO_5012777170" description="Secreted protein" evidence="2">
    <location>
        <begin position="18"/>
        <end position="350"/>
    </location>
</feature>
<keyword evidence="1" id="KW-0472">Membrane</keyword>
<evidence type="ECO:0008006" key="5">
    <source>
        <dbReference type="Google" id="ProtNLM"/>
    </source>
</evidence>
<dbReference type="PANTHER" id="PTHR13351:SF1">
    <property type="entry name" value="RENIN RECEPTOR"/>
    <property type="match status" value="1"/>
</dbReference>
<feature type="signal peptide" evidence="2">
    <location>
        <begin position="1"/>
        <end position="17"/>
    </location>
</feature>
<evidence type="ECO:0000256" key="2">
    <source>
        <dbReference type="SAM" id="SignalP"/>
    </source>
</evidence>
<keyword evidence="1" id="KW-1133">Transmembrane helix</keyword>
<keyword evidence="1" id="KW-0812">Transmembrane</keyword>
<proteinExistence type="predicted"/>
<comment type="caution">
    <text evidence="3">The sequence shown here is derived from an EMBL/GenBank/DDBJ whole genome shotgun (WGS) entry which is preliminary data.</text>
</comment>
<dbReference type="EMBL" id="JNBR01002411">
    <property type="protein sequence ID" value="OQR82860.1"/>
    <property type="molecule type" value="Genomic_DNA"/>
</dbReference>